<name>A0A368F017_ANCCA</name>
<proteinExistence type="predicted"/>
<dbReference type="EMBL" id="JOJR01011986">
    <property type="protein sequence ID" value="RCN25413.1"/>
    <property type="molecule type" value="Genomic_DNA"/>
</dbReference>
<sequence length="68" mass="8396">MLEQRRLEVQRRRAEMERRRAELIARQEARKDYEAERARDLSEMLDTEDPKLNAYRKALTPEQFQQYL</sequence>
<accession>A0A368F017</accession>
<evidence type="ECO:0000313" key="1">
    <source>
        <dbReference type="EMBL" id="RCN25413.1"/>
    </source>
</evidence>
<dbReference type="AlphaFoldDB" id="A0A368F017"/>
<evidence type="ECO:0000313" key="2">
    <source>
        <dbReference type="Proteomes" id="UP000252519"/>
    </source>
</evidence>
<comment type="caution">
    <text evidence="1">The sequence shown here is derived from an EMBL/GenBank/DDBJ whole genome shotgun (WGS) entry which is preliminary data.</text>
</comment>
<protein>
    <submittedName>
        <fullName evidence="1">Toxin-antitoxin system, antitoxin component, ribbon-helix-helix domain protein</fullName>
    </submittedName>
</protein>
<gene>
    <name evidence="1" type="ORF">ANCCAN_28874</name>
</gene>
<keyword evidence="2" id="KW-1185">Reference proteome</keyword>
<organism evidence="1 2">
    <name type="scientific">Ancylostoma caninum</name>
    <name type="common">Dog hookworm</name>
    <dbReference type="NCBI Taxonomy" id="29170"/>
    <lineage>
        <taxon>Eukaryota</taxon>
        <taxon>Metazoa</taxon>
        <taxon>Ecdysozoa</taxon>
        <taxon>Nematoda</taxon>
        <taxon>Chromadorea</taxon>
        <taxon>Rhabditida</taxon>
        <taxon>Rhabditina</taxon>
        <taxon>Rhabditomorpha</taxon>
        <taxon>Strongyloidea</taxon>
        <taxon>Ancylostomatidae</taxon>
        <taxon>Ancylostomatinae</taxon>
        <taxon>Ancylostoma</taxon>
    </lineage>
</organism>
<reference evidence="1 2" key="1">
    <citation type="submission" date="2014-10" db="EMBL/GenBank/DDBJ databases">
        <title>Draft genome of the hookworm Ancylostoma caninum.</title>
        <authorList>
            <person name="Mitreva M."/>
        </authorList>
    </citation>
    <scope>NUCLEOTIDE SEQUENCE [LARGE SCALE GENOMIC DNA]</scope>
    <source>
        <strain evidence="1 2">Baltimore</strain>
    </source>
</reference>
<dbReference type="Proteomes" id="UP000252519">
    <property type="component" value="Unassembled WGS sequence"/>
</dbReference>